<feature type="chain" id="PRO_5012549573" evidence="8">
    <location>
        <begin position="27"/>
        <end position="886"/>
    </location>
</feature>
<evidence type="ECO:0000256" key="2">
    <source>
        <dbReference type="ARBA" id="ARBA00022448"/>
    </source>
</evidence>
<evidence type="ECO:0000256" key="1">
    <source>
        <dbReference type="ARBA" id="ARBA00004370"/>
    </source>
</evidence>
<dbReference type="InterPro" id="IPR004846">
    <property type="entry name" value="T2SS/T3SS_dom"/>
</dbReference>
<dbReference type="InterPro" id="IPR021731">
    <property type="entry name" value="AMIN_dom"/>
</dbReference>
<dbReference type="Gene3D" id="2.60.40.3500">
    <property type="match status" value="2"/>
</dbReference>
<dbReference type="Pfam" id="PF11741">
    <property type="entry name" value="AMIN"/>
    <property type="match status" value="2"/>
</dbReference>
<reference evidence="11" key="1">
    <citation type="submission" date="2017-02" db="EMBL/GenBank/DDBJ databases">
        <authorList>
            <person name="Varghese N."/>
            <person name="Submissions S."/>
        </authorList>
    </citation>
    <scope>NUCLEOTIDE SEQUENCE [LARGE SCALE GENOMIC DNA]</scope>
    <source>
        <strain evidence="11">ATCC BAA-34</strain>
    </source>
</reference>
<dbReference type="OrthoDB" id="9775455at2"/>
<dbReference type="InterPro" id="IPR001775">
    <property type="entry name" value="GspD/PilQ"/>
</dbReference>
<feature type="compositionally biased region" description="Polar residues" evidence="7">
    <location>
        <begin position="316"/>
        <end position="325"/>
    </location>
</feature>
<dbReference type="Proteomes" id="UP000190102">
    <property type="component" value="Unassembled WGS sequence"/>
</dbReference>
<feature type="domain" description="Secretin/TonB short N-terminal" evidence="9">
    <location>
        <begin position="515"/>
        <end position="563"/>
    </location>
</feature>
<feature type="region of interest" description="Disordered" evidence="7">
    <location>
        <begin position="305"/>
        <end position="325"/>
    </location>
</feature>
<dbReference type="Gene3D" id="3.30.1370.120">
    <property type="match status" value="1"/>
</dbReference>
<evidence type="ECO:0000256" key="5">
    <source>
        <dbReference type="ARBA" id="ARBA00023237"/>
    </source>
</evidence>
<dbReference type="RefSeq" id="WP_078791188.1">
    <property type="nucleotide sequence ID" value="NZ_FUWR01000022.1"/>
</dbReference>
<dbReference type="AlphaFoldDB" id="A0A1T4RNC8"/>
<evidence type="ECO:0000313" key="10">
    <source>
        <dbReference type="EMBL" id="SKA17306.1"/>
    </source>
</evidence>
<dbReference type="SMART" id="SM00965">
    <property type="entry name" value="STN"/>
    <property type="match status" value="1"/>
</dbReference>
<evidence type="ECO:0000256" key="6">
    <source>
        <dbReference type="RuleBase" id="RU004003"/>
    </source>
</evidence>
<dbReference type="PANTHER" id="PTHR30604">
    <property type="entry name" value="PROTEIN TRANSPORT PROTEIN HOFQ"/>
    <property type="match status" value="1"/>
</dbReference>
<dbReference type="Pfam" id="PF07660">
    <property type="entry name" value="STN"/>
    <property type="match status" value="1"/>
</dbReference>
<evidence type="ECO:0000256" key="7">
    <source>
        <dbReference type="SAM" id="MobiDB-lite"/>
    </source>
</evidence>
<keyword evidence="8" id="KW-0732">Signal</keyword>
<feature type="signal peptide" evidence="8">
    <location>
        <begin position="1"/>
        <end position="26"/>
    </location>
</feature>
<dbReference type="PANTHER" id="PTHR30604:SF1">
    <property type="entry name" value="DNA UTILIZATION PROTEIN HOFQ"/>
    <property type="match status" value="1"/>
</dbReference>
<keyword evidence="11" id="KW-1185">Reference proteome</keyword>
<evidence type="ECO:0000256" key="8">
    <source>
        <dbReference type="SAM" id="SignalP"/>
    </source>
</evidence>
<dbReference type="EMBL" id="FUWR01000022">
    <property type="protein sequence ID" value="SKA17306.1"/>
    <property type="molecule type" value="Genomic_DNA"/>
</dbReference>
<feature type="region of interest" description="Disordered" evidence="7">
    <location>
        <begin position="168"/>
        <end position="192"/>
    </location>
</feature>
<dbReference type="GO" id="GO:0019867">
    <property type="term" value="C:outer membrane"/>
    <property type="evidence" value="ECO:0007669"/>
    <property type="project" value="InterPro"/>
</dbReference>
<keyword evidence="5" id="KW-0998">Cell outer membrane</keyword>
<dbReference type="InterPro" id="IPR038591">
    <property type="entry name" value="NolW-like_sf"/>
</dbReference>
<dbReference type="PRINTS" id="PR00811">
    <property type="entry name" value="BCTERIALGSPD"/>
</dbReference>
<name>A0A1T4RNC8_9BACT</name>
<evidence type="ECO:0000256" key="3">
    <source>
        <dbReference type="ARBA" id="ARBA00022927"/>
    </source>
</evidence>
<organism evidence="10 11">
    <name type="scientific">Trichlorobacter thiogenes</name>
    <dbReference type="NCBI Taxonomy" id="115783"/>
    <lineage>
        <taxon>Bacteria</taxon>
        <taxon>Pseudomonadati</taxon>
        <taxon>Thermodesulfobacteriota</taxon>
        <taxon>Desulfuromonadia</taxon>
        <taxon>Geobacterales</taxon>
        <taxon>Geobacteraceae</taxon>
        <taxon>Trichlorobacter</taxon>
    </lineage>
</organism>
<keyword evidence="4" id="KW-0472">Membrane</keyword>
<dbReference type="Gene3D" id="2.60.40.3470">
    <property type="match status" value="1"/>
</dbReference>
<dbReference type="NCBIfam" id="TIGR02515">
    <property type="entry name" value="IV_pilus_PilQ"/>
    <property type="match status" value="1"/>
</dbReference>
<dbReference type="InterPro" id="IPR013355">
    <property type="entry name" value="Pilus_4_PilQ"/>
</dbReference>
<gene>
    <name evidence="10" type="ORF">SAMN02745119_02964</name>
</gene>
<dbReference type="STRING" id="115783.SAMN02745119_02964"/>
<evidence type="ECO:0000256" key="4">
    <source>
        <dbReference type="ARBA" id="ARBA00023136"/>
    </source>
</evidence>
<dbReference type="GO" id="GO:0009306">
    <property type="term" value="P:protein secretion"/>
    <property type="evidence" value="ECO:0007669"/>
    <property type="project" value="InterPro"/>
</dbReference>
<keyword evidence="2" id="KW-0813">Transport</keyword>
<keyword evidence="3" id="KW-0653">Protein transport</keyword>
<proteinExistence type="inferred from homology"/>
<sequence>MKCIVKVKPVFAIFLSAALLTGFVTGVEKVSAESAQTSSTPVVIQSVQTQGDGASTELVIVSSVPATYTSYKTSSPHRLVVDFSQAIPVDSLSSLDFNKGAIKTVTLRRFDTDAGVLTRMEIFLSQDIEPVITPTSGKVGELRIGFPGFKPAVVDAPVKDGSSKTVQIDTVPPVEQHKADPPKESTQTTSSTSNVAVISGVQARGDSIEILSQYPIGEYKVFRLNKPERVVVDLLNAKVSMTGKLVQLNVSGVSTARVGSYPDKVRVVFDSINGILPEATFNKTDAGLAVRFGVLDDKTSSVALPGPQTDKLSTHPAVSTKTDVENSGNTAQAATQVAAIDFQVVGDVSRVAIKLNGSPIVESPVKSSGVISFKVKNVQLPHNLQRSLDVHEFTSPILRVTPVQVKTKSSTDVLVRISLKVDASFELRRETDVIYLDIKHPVTMQKTVEQVKSTATQKASVSGGVTPSVDDQLVKVGDSVPVVGKTKYTGRKVTLEFADAEVRKIFQLLSEVSNKNFVLGDEVTGAISVKLVNVPWDQALNVIMDTKGLDKREEGNIILIRAKGKFKSVIDEELEVRKATLKSEPLDTKIFEVNYADLAGIVTQFAALKTERGVITSDARTNKVIVKDVKNSLTDMGKILKDLDVPEKQVMIEARIIEASSDFSRSLGVSWSVDKELNSKRLVQSVDSVFGGITNTPGTSAIGSTTGAADITFGTIGANVKLSMRLNAAAKAGLIRIISSPKVATLNNKSAKITQGKQIPYVSATSDKVETKFVEAALSLEVTPHINNNGTIVLKVDAKNDAPDTTSTSTTPPINKKQATTEMLLKDGETTVIGGIFVDSETEGEEGIPWLMDVPILGNIFKSTSYSKSKSELLIFITPRILNSSI</sequence>
<comment type="similarity">
    <text evidence="6">Belongs to the bacterial secretin family.</text>
</comment>
<protein>
    <submittedName>
        <fullName evidence="10">Type IV pilus assembly protein PilQ</fullName>
    </submittedName>
</protein>
<dbReference type="InterPro" id="IPR051808">
    <property type="entry name" value="Type_IV_pilus_biogenesis"/>
</dbReference>
<accession>A0A1T4RNC8</accession>
<dbReference type="Pfam" id="PF00263">
    <property type="entry name" value="Secretin"/>
    <property type="match status" value="1"/>
</dbReference>
<dbReference type="Gene3D" id="3.30.1370.130">
    <property type="match status" value="1"/>
</dbReference>
<evidence type="ECO:0000259" key="9">
    <source>
        <dbReference type="SMART" id="SM00965"/>
    </source>
</evidence>
<dbReference type="InterPro" id="IPR011662">
    <property type="entry name" value="Secretin/TonB_short_N"/>
</dbReference>
<comment type="subcellular location">
    <subcellularLocation>
        <location evidence="1">Membrane</location>
    </subcellularLocation>
</comment>
<evidence type="ECO:0000313" key="11">
    <source>
        <dbReference type="Proteomes" id="UP000190102"/>
    </source>
</evidence>